<proteinExistence type="predicted"/>
<keyword evidence="1" id="KW-0472">Membrane</keyword>
<dbReference type="AlphaFoldDB" id="A0A5R9GJS3"/>
<gene>
    <name evidence="2" type="ORF">FEF65_09825</name>
</gene>
<keyword evidence="3" id="KW-1185">Reference proteome</keyword>
<accession>A0A5R9GJS3</accession>
<feature type="transmembrane region" description="Helical" evidence="1">
    <location>
        <begin position="44"/>
        <end position="63"/>
    </location>
</feature>
<reference evidence="2 3" key="1">
    <citation type="journal article" date="2019" name="Appl. Environ. Microbiol.">
        <title>Environmental Evidence and Genomic Insight of Iron-oxidizing Bacteria Preference Towards More Corrosion Resistant Stainless Steel at Higher Salinities.</title>
        <authorList>
            <person name="Garrison C.E."/>
            <person name="Price K.A."/>
            <person name="Field E.K."/>
        </authorList>
    </citation>
    <scope>NUCLEOTIDE SEQUENCE [LARGE SCALE GENOMIC DNA]</scope>
    <source>
        <strain evidence="2 3">P3</strain>
    </source>
</reference>
<keyword evidence="1" id="KW-1133">Transmembrane helix</keyword>
<name>A0A5R9GJS3_9PROT</name>
<evidence type="ECO:0000256" key="1">
    <source>
        <dbReference type="SAM" id="Phobius"/>
    </source>
</evidence>
<evidence type="ECO:0000313" key="2">
    <source>
        <dbReference type="EMBL" id="TLS66460.1"/>
    </source>
</evidence>
<organism evidence="2 3">
    <name type="scientific">Mariprofundus erugo</name>
    <dbReference type="NCBI Taxonomy" id="2528639"/>
    <lineage>
        <taxon>Bacteria</taxon>
        <taxon>Pseudomonadati</taxon>
        <taxon>Pseudomonadota</taxon>
        <taxon>Candidatius Mariprofundia</taxon>
        <taxon>Mariprofundales</taxon>
        <taxon>Mariprofundaceae</taxon>
        <taxon>Mariprofundus</taxon>
    </lineage>
</organism>
<protein>
    <submittedName>
        <fullName evidence="2">Uncharacterized protein</fullName>
    </submittedName>
</protein>
<dbReference type="Proteomes" id="UP000306585">
    <property type="component" value="Unassembled WGS sequence"/>
</dbReference>
<comment type="caution">
    <text evidence="2">The sequence shown here is derived from an EMBL/GenBank/DDBJ whole genome shotgun (WGS) entry which is preliminary data.</text>
</comment>
<sequence>MAWTFSRPLHSLSTADQNKDAQHVWEHESLGGIAENNNPLPRPVIGLLLLTYFTAMAITFPLYGQRPSAAIYADYVALMNSTMVQEVMNDKSITHDEANHRAMAMIEDSLAHFDSPYTFQRAQHPIDLDQLRVVAPQIVELQHAGVDLEEYTVIGAEVVKANFFNIQPDGTIVAKQPWWDKGYTIAVWWFIIFCIAVIITVKRLPHFSWRPDHTIAH</sequence>
<dbReference type="RefSeq" id="WP_138239641.1">
    <property type="nucleotide sequence ID" value="NZ_VBRY01000009.1"/>
</dbReference>
<keyword evidence="1" id="KW-0812">Transmembrane</keyword>
<dbReference type="EMBL" id="VBRY01000009">
    <property type="protein sequence ID" value="TLS66460.1"/>
    <property type="molecule type" value="Genomic_DNA"/>
</dbReference>
<feature type="transmembrane region" description="Helical" evidence="1">
    <location>
        <begin position="182"/>
        <end position="201"/>
    </location>
</feature>
<evidence type="ECO:0000313" key="3">
    <source>
        <dbReference type="Proteomes" id="UP000306585"/>
    </source>
</evidence>